<protein>
    <submittedName>
        <fullName evidence="1">Uncharacterized protein</fullName>
    </submittedName>
</protein>
<accession>A0A485A837</accession>
<dbReference type="Proteomes" id="UP000345637">
    <property type="component" value="Unassembled WGS sequence"/>
</dbReference>
<name>A0A485A837_RAOPL</name>
<proteinExistence type="predicted"/>
<evidence type="ECO:0000313" key="1">
    <source>
        <dbReference type="EMBL" id="VFS56984.1"/>
    </source>
</evidence>
<gene>
    <name evidence="1" type="ORF">NCTC12998_00461</name>
</gene>
<reference evidence="1 2" key="1">
    <citation type="submission" date="2019-03" db="EMBL/GenBank/DDBJ databases">
        <authorList>
            <consortium name="Pathogen Informatics"/>
        </authorList>
    </citation>
    <scope>NUCLEOTIDE SEQUENCE [LARGE SCALE GENOMIC DNA]</scope>
    <source>
        <strain evidence="1 2">NCTC12998</strain>
    </source>
</reference>
<organism evidence="1 2">
    <name type="scientific">Raoultella planticola</name>
    <name type="common">Klebsiella planticola</name>
    <dbReference type="NCBI Taxonomy" id="575"/>
    <lineage>
        <taxon>Bacteria</taxon>
        <taxon>Pseudomonadati</taxon>
        <taxon>Pseudomonadota</taxon>
        <taxon>Gammaproteobacteria</taxon>
        <taxon>Enterobacterales</taxon>
        <taxon>Enterobacteriaceae</taxon>
        <taxon>Klebsiella/Raoultella group</taxon>
        <taxon>Raoultella</taxon>
    </lineage>
</organism>
<dbReference type="AlphaFoldDB" id="A0A485A837"/>
<evidence type="ECO:0000313" key="2">
    <source>
        <dbReference type="Proteomes" id="UP000345637"/>
    </source>
</evidence>
<dbReference type="EMBL" id="CAADJE010000003">
    <property type="protein sequence ID" value="VFS56984.1"/>
    <property type="molecule type" value="Genomic_DNA"/>
</dbReference>
<sequence>MVPTAFLRRLESRRYRYSGPAGFRSGPRQTFAAKRLHADHGANHIAVNVQVADLRAAGDLSNGFVDAGMDAEGQTVAGGVNLLDQLIQLVAVIANHVQHRAKDLFFQLIKALEFDQGRRNEGPALPLTRILAVFPYRLEHRAAFGAQALNMAFNILFGFGIDDRTNVGRQTARVAHPAFAHCAAQHGQRMVGDLFLQAENTQGGTALPGAIKRGGQHVDHHLLGKGRGVDDHGVHPRRFRR</sequence>